<accession>A0AAV4CXL1</accession>
<keyword evidence="2" id="KW-1185">Reference proteome</keyword>
<dbReference type="Proteomes" id="UP000735302">
    <property type="component" value="Unassembled WGS sequence"/>
</dbReference>
<dbReference type="PANTHER" id="PTHR35309:SF4">
    <property type="entry name" value="TOCOPHEROL CYCLASE"/>
    <property type="match status" value="1"/>
</dbReference>
<evidence type="ECO:0000313" key="1">
    <source>
        <dbReference type="EMBL" id="GFO36639.1"/>
    </source>
</evidence>
<protein>
    <submittedName>
        <fullName evidence="1">Uncharacterized protein</fullName>
    </submittedName>
</protein>
<organism evidence="1 2">
    <name type="scientific">Plakobranchus ocellatus</name>
    <dbReference type="NCBI Taxonomy" id="259542"/>
    <lineage>
        <taxon>Eukaryota</taxon>
        <taxon>Metazoa</taxon>
        <taxon>Spiralia</taxon>
        <taxon>Lophotrochozoa</taxon>
        <taxon>Mollusca</taxon>
        <taxon>Gastropoda</taxon>
        <taxon>Heterobranchia</taxon>
        <taxon>Euthyneura</taxon>
        <taxon>Panpulmonata</taxon>
        <taxon>Sacoglossa</taxon>
        <taxon>Placobranchoidea</taxon>
        <taxon>Plakobranchidae</taxon>
        <taxon>Plakobranchus</taxon>
    </lineage>
</organism>
<evidence type="ECO:0000313" key="2">
    <source>
        <dbReference type="Proteomes" id="UP000735302"/>
    </source>
</evidence>
<dbReference type="InterPro" id="IPR025893">
    <property type="entry name" value="Tocopherol_cyclase"/>
</dbReference>
<dbReference type="PANTHER" id="PTHR35309">
    <property type="match status" value="1"/>
</dbReference>
<name>A0AAV4CXL1_9GAST</name>
<comment type="caution">
    <text evidence="1">The sequence shown here is derived from an EMBL/GenBank/DDBJ whole genome shotgun (WGS) entry which is preliminary data.</text>
</comment>
<proteinExistence type="predicted"/>
<reference evidence="1 2" key="1">
    <citation type="journal article" date="2021" name="Elife">
        <title>Chloroplast acquisition without the gene transfer in kleptoplastic sea slugs, Plakobranchus ocellatus.</title>
        <authorList>
            <person name="Maeda T."/>
            <person name="Takahashi S."/>
            <person name="Yoshida T."/>
            <person name="Shimamura S."/>
            <person name="Takaki Y."/>
            <person name="Nagai Y."/>
            <person name="Toyoda A."/>
            <person name="Suzuki Y."/>
            <person name="Arimoto A."/>
            <person name="Ishii H."/>
            <person name="Satoh N."/>
            <person name="Nishiyama T."/>
            <person name="Hasebe M."/>
            <person name="Maruyama T."/>
            <person name="Minagawa J."/>
            <person name="Obokata J."/>
            <person name="Shigenobu S."/>
        </authorList>
    </citation>
    <scope>NUCLEOTIDE SEQUENCE [LARGE SCALE GENOMIC DNA]</scope>
</reference>
<dbReference type="EMBL" id="BLXT01007118">
    <property type="protein sequence ID" value="GFO36639.1"/>
    <property type="molecule type" value="Genomic_DNA"/>
</dbReference>
<dbReference type="AlphaFoldDB" id="A0AAV4CXL1"/>
<dbReference type="GO" id="GO:0009976">
    <property type="term" value="F:tocopherol cyclase activity"/>
    <property type="evidence" value="ECO:0007669"/>
    <property type="project" value="InterPro"/>
</dbReference>
<sequence length="361" mass="39408">MDPHVYPSVGPFFEGWYLRVIDAQQNTSFGFLFGLVLPAATENSTHKMHYSSPTTKENPLVCASLLLNPPSTDKLGSPTACFDPSDYSVLKDGKPVTQDPDDETPPNFEVKISNNLSYIVTPNGSHFSVSIGDHVLKGETTAPVPWGPKGEGPESWLEYLPLPIHWFVYSFRSTVVTYMYKNMDTGEIIKGGSTKSDPPVVAHMEKNWGKSFIKAWVWAEGVDPAADIYFSLTSGIIEELGLPIPAQLSGYRNPKKGIDCSFHPANSEHKLVHDGCMGTTTLEVQSLECHVVFRLYAAPASFSSCLVTPQVDGFRLGCLESYAAVANITAHMTLSGVIDNQIIPMSGLEFGGSFMCKSKCP</sequence>
<gene>
    <name evidence="1" type="ORF">PoB_006314400</name>
</gene>